<evidence type="ECO:0000256" key="1">
    <source>
        <dbReference type="SAM" id="MobiDB-lite"/>
    </source>
</evidence>
<feature type="compositionally biased region" description="Gly residues" evidence="1">
    <location>
        <begin position="659"/>
        <end position="669"/>
    </location>
</feature>
<name>A0A2V5H8I5_ASPV1</name>
<evidence type="ECO:0000313" key="4">
    <source>
        <dbReference type="Proteomes" id="UP000249829"/>
    </source>
</evidence>
<organism evidence="3 4">
    <name type="scientific">Aspergillus violaceofuscus (strain CBS 115571)</name>
    <dbReference type="NCBI Taxonomy" id="1450538"/>
    <lineage>
        <taxon>Eukaryota</taxon>
        <taxon>Fungi</taxon>
        <taxon>Dikarya</taxon>
        <taxon>Ascomycota</taxon>
        <taxon>Pezizomycotina</taxon>
        <taxon>Eurotiomycetes</taxon>
        <taxon>Eurotiomycetidae</taxon>
        <taxon>Eurotiales</taxon>
        <taxon>Aspergillaceae</taxon>
        <taxon>Aspergillus</taxon>
    </lineage>
</organism>
<feature type="region of interest" description="Disordered" evidence="1">
    <location>
        <begin position="390"/>
        <end position="429"/>
    </location>
</feature>
<feature type="compositionally biased region" description="Gly residues" evidence="1">
    <location>
        <begin position="631"/>
        <end position="651"/>
    </location>
</feature>
<evidence type="ECO:0000313" key="3">
    <source>
        <dbReference type="EMBL" id="PYI19881.1"/>
    </source>
</evidence>
<dbReference type="EMBL" id="KZ825130">
    <property type="protein sequence ID" value="PYI19881.1"/>
    <property type="molecule type" value="Genomic_DNA"/>
</dbReference>
<keyword evidence="4" id="KW-1185">Reference proteome</keyword>
<dbReference type="InterPro" id="IPR009060">
    <property type="entry name" value="UBA-like_sf"/>
</dbReference>
<feature type="compositionally biased region" description="Basic residues" evidence="1">
    <location>
        <begin position="693"/>
        <end position="707"/>
    </location>
</feature>
<dbReference type="Proteomes" id="UP000249829">
    <property type="component" value="Unassembled WGS sequence"/>
</dbReference>
<dbReference type="PROSITE" id="PS51140">
    <property type="entry name" value="CUE"/>
    <property type="match status" value="1"/>
</dbReference>
<evidence type="ECO:0000259" key="2">
    <source>
        <dbReference type="PROSITE" id="PS51140"/>
    </source>
</evidence>
<feature type="region of interest" description="Disordered" evidence="1">
    <location>
        <begin position="302"/>
        <end position="324"/>
    </location>
</feature>
<feature type="region of interest" description="Disordered" evidence="1">
    <location>
        <begin position="620"/>
        <end position="714"/>
    </location>
</feature>
<accession>A0A2V5H8I5</accession>
<dbReference type="SUPFAM" id="SSF46934">
    <property type="entry name" value="UBA-like"/>
    <property type="match status" value="1"/>
</dbReference>
<dbReference type="OMA" id="KMSLVTQ"/>
<reference evidence="3 4" key="1">
    <citation type="submission" date="2018-02" db="EMBL/GenBank/DDBJ databases">
        <title>The genomes of Aspergillus section Nigri reveals drivers in fungal speciation.</title>
        <authorList>
            <consortium name="DOE Joint Genome Institute"/>
            <person name="Vesth T.C."/>
            <person name="Nybo J."/>
            <person name="Theobald S."/>
            <person name="Brandl J."/>
            <person name="Frisvad J.C."/>
            <person name="Nielsen K.F."/>
            <person name="Lyhne E.K."/>
            <person name="Kogle M.E."/>
            <person name="Kuo A."/>
            <person name="Riley R."/>
            <person name="Clum A."/>
            <person name="Nolan M."/>
            <person name="Lipzen A."/>
            <person name="Salamov A."/>
            <person name="Henrissat B."/>
            <person name="Wiebenga A."/>
            <person name="De vries R.P."/>
            <person name="Grigoriev I.V."/>
            <person name="Mortensen U.H."/>
            <person name="Andersen M.R."/>
            <person name="Baker S.E."/>
        </authorList>
    </citation>
    <scope>NUCLEOTIDE SEQUENCE [LARGE SCALE GENOMIC DNA]</scope>
    <source>
        <strain evidence="3 4">CBS 115571</strain>
    </source>
</reference>
<dbReference type="AlphaFoldDB" id="A0A2V5H8I5"/>
<dbReference type="InterPro" id="IPR052586">
    <property type="entry name" value="ASCC2"/>
</dbReference>
<feature type="compositionally biased region" description="Basic residues" evidence="1">
    <location>
        <begin position="303"/>
        <end position="321"/>
    </location>
</feature>
<dbReference type="InterPro" id="IPR041800">
    <property type="entry name" value="ASCC2_CUE"/>
</dbReference>
<dbReference type="STRING" id="1450538.A0A2V5H8I5"/>
<dbReference type="GO" id="GO:0043130">
    <property type="term" value="F:ubiquitin binding"/>
    <property type="evidence" value="ECO:0007669"/>
    <property type="project" value="InterPro"/>
</dbReference>
<dbReference type="Gene3D" id="1.10.8.10">
    <property type="entry name" value="DNA helicase RuvA subunit, C-terminal domain"/>
    <property type="match status" value="1"/>
</dbReference>
<gene>
    <name evidence="3" type="ORF">BO99DRAFT_383767</name>
</gene>
<dbReference type="InterPro" id="IPR003892">
    <property type="entry name" value="CUE"/>
</dbReference>
<proteinExistence type="predicted"/>
<dbReference type="PANTHER" id="PTHR21494:SF0">
    <property type="entry name" value="ACTIVATING SIGNAL COINTEGRATOR 1 COMPLEX SUBUNIT 2"/>
    <property type="match status" value="1"/>
</dbReference>
<feature type="domain" description="CUE" evidence="2">
    <location>
        <begin position="339"/>
        <end position="382"/>
    </location>
</feature>
<feature type="region of interest" description="Disordered" evidence="1">
    <location>
        <begin position="512"/>
        <end position="531"/>
    </location>
</feature>
<sequence>MPGLPPLAPVPPPEVQRNIPPAEWELYIDAWIMLLSLRVEAPASQFREYASSDESTVAFLTSFYRQSINSGLLRSQTAPNTRSLRKLCFLLTRRLLLEVSLPPPELLDWRVLAGMCCCYPSSSALKRLLADAWDKHEDAITSSLETAKVQAIRDLSSLNFSKPSGVLVDLRLLTILSSALPGCGQVLMAGSDFLDTVVDAYQAHKREDVRKVLVANVYVGLCSFLKSSKPNLSSLLDQLYGMKASAGVGTSTKKEPSLLSEVICSTDFLGRLDRHLSTDVHPQKRGQDLLASLRAFQAETQHLHRRYQKPRKRAAINKGKGRATEDDLLPKAAEDLHMHKMSLITQVQDLFPDLGTGYIARLLDHYNDDPETIVAHLLDDSLASELQTLDKSESLPTPSPSTTSHHDPFPPRSPTLPNTTATAPPPQRKNIFDTEIDLAELARSDTDPNHQQTLRFGRANPTLTADSLLSDRTNHAAQKAAIMSALATFDSDDDERDDTYDVTDVGGTVDTTVAAEDAPPAPANRSGPGPEENELTLYRAYKSNPALFARDSATRRAQPRAALKRETGMTDEAIEGWAVMVARDPRRLKRLEDLVVDGKDGGSGGGLNQPVLVSTAYRRGAEDGEAEDGSEGGGEMSSRGGRGGAGGSGGRGRGRGGRGRGAGRGGAGGAVTDSPGQNPAAARQRKEENKASRANHNRRQQRAKKVARAGGMVG</sequence>
<protein>
    <recommendedName>
        <fullName evidence="2">CUE domain-containing protein</fullName>
    </recommendedName>
</protein>
<dbReference type="SMART" id="SM00546">
    <property type="entry name" value="CUE"/>
    <property type="match status" value="1"/>
</dbReference>
<dbReference type="CDD" id="cd14364">
    <property type="entry name" value="CUE_ASCC2"/>
    <property type="match status" value="1"/>
</dbReference>
<dbReference type="PANTHER" id="PTHR21494">
    <property type="entry name" value="ACTIVATING SIGNAL COINTEGRATOR 1 COMPLEX SUBUNIT 2 ASC-1 COMPLEX SUBUNIT P100"/>
    <property type="match status" value="1"/>
</dbReference>
<dbReference type="Pfam" id="PF02845">
    <property type="entry name" value="CUE"/>
    <property type="match status" value="1"/>
</dbReference>